<keyword evidence="2" id="KW-1185">Reference proteome</keyword>
<dbReference type="AlphaFoldDB" id="A0A2W2A6A3"/>
<gene>
    <name evidence="1" type="ORF">DN068_21845</name>
</gene>
<proteinExistence type="predicted"/>
<dbReference type="EMBL" id="QKTW01000032">
    <property type="protein sequence ID" value="PZF70761.1"/>
    <property type="molecule type" value="Genomic_DNA"/>
</dbReference>
<evidence type="ECO:0000313" key="1">
    <source>
        <dbReference type="EMBL" id="PZF70761.1"/>
    </source>
</evidence>
<dbReference type="OrthoDB" id="5952844at2"/>
<reference evidence="1 2" key="1">
    <citation type="submission" date="2018-06" db="EMBL/GenBank/DDBJ databases">
        <title>Mucibacter soli gen. nov., sp. nov., a new member of the family Chitinophagaceae producing mucin.</title>
        <authorList>
            <person name="Kim M.-K."/>
            <person name="Park S."/>
            <person name="Kim T.-S."/>
            <person name="Joung Y."/>
            <person name="Han J.-H."/>
            <person name="Kim S.B."/>
        </authorList>
    </citation>
    <scope>NUCLEOTIDE SEQUENCE [LARGE SCALE GENOMIC DNA]</scope>
    <source>
        <strain evidence="1 2">R1-15</strain>
    </source>
</reference>
<organism evidence="1 2">
    <name type="scientific">Taibaiella soli</name>
    <dbReference type="NCBI Taxonomy" id="1649169"/>
    <lineage>
        <taxon>Bacteria</taxon>
        <taxon>Pseudomonadati</taxon>
        <taxon>Bacteroidota</taxon>
        <taxon>Chitinophagia</taxon>
        <taxon>Chitinophagales</taxon>
        <taxon>Chitinophagaceae</taxon>
        <taxon>Taibaiella</taxon>
    </lineage>
</organism>
<dbReference type="RefSeq" id="WP_111001089.1">
    <property type="nucleotide sequence ID" value="NZ_QKTW01000032.1"/>
</dbReference>
<comment type="caution">
    <text evidence="1">The sequence shown here is derived from an EMBL/GenBank/DDBJ whole genome shotgun (WGS) entry which is preliminary data.</text>
</comment>
<protein>
    <submittedName>
        <fullName evidence="1">Uncharacterized protein</fullName>
    </submittedName>
</protein>
<name>A0A2W2A6A3_9BACT</name>
<accession>A0A2W2A6A3</accession>
<evidence type="ECO:0000313" key="2">
    <source>
        <dbReference type="Proteomes" id="UP000248745"/>
    </source>
</evidence>
<sequence>MENRALEIIPDTIVTMAAQKLNEVKALLAPYLQTLTAGERKKLLKMSNQSFGFVTKAVQYCQQNPQFIPGYIEFDKLNNDYGVMAAIRPLFETCTQLQSDLDDTAMRAGSDAFSQCLLYYYNVEMAAGKGEQVATPIMEDLTERFFGVI</sequence>
<dbReference type="Proteomes" id="UP000248745">
    <property type="component" value="Unassembled WGS sequence"/>
</dbReference>